<dbReference type="Proteomes" id="UP000784294">
    <property type="component" value="Unassembled WGS sequence"/>
</dbReference>
<dbReference type="EC" id="2.7.-.-" evidence="4"/>
<comment type="caution">
    <text evidence="5">The sequence shown here is derived from an EMBL/GenBank/DDBJ whole genome shotgun (WGS) entry which is preliminary data.</text>
</comment>
<dbReference type="AlphaFoldDB" id="A0A448XLZ6"/>
<dbReference type="GO" id="GO:0005737">
    <property type="term" value="C:cytoplasm"/>
    <property type="evidence" value="ECO:0007669"/>
    <property type="project" value="TreeGrafter"/>
</dbReference>
<gene>
    <name evidence="5" type="ORF">PXEA_LOCUS33304</name>
</gene>
<protein>
    <recommendedName>
        <fullName evidence="4">Kinase</fullName>
        <ecNumber evidence="4">2.7.-.-</ecNumber>
    </recommendedName>
</protein>
<dbReference type="GO" id="GO:0032958">
    <property type="term" value="P:inositol phosphate biosynthetic process"/>
    <property type="evidence" value="ECO:0007669"/>
    <property type="project" value="InterPro"/>
</dbReference>
<dbReference type="Gene3D" id="3.30.470.160">
    <property type="entry name" value="Inositol polyphosphate kinase"/>
    <property type="match status" value="1"/>
</dbReference>
<evidence type="ECO:0000256" key="4">
    <source>
        <dbReference type="RuleBase" id="RU363090"/>
    </source>
</evidence>
<organism evidence="5 6">
    <name type="scientific">Protopolystoma xenopodis</name>
    <dbReference type="NCBI Taxonomy" id="117903"/>
    <lineage>
        <taxon>Eukaryota</taxon>
        <taxon>Metazoa</taxon>
        <taxon>Spiralia</taxon>
        <taxon>Lophotrochozoa</taxon>
        <taxon>Platyhelminthes</taxon>
        <taxon>Monogenea</taxon>
        <taxon>Polyopisthocotylea</taxon>
        <taxon>Polystomatidea</taxon>
        <taxon>Polystomatidae</taxon>
        <taxon>Protopolystoma</taxon>
    </lineage>
</organism>
<proteinExistence type="inferred from homology"/>
<dbReference type="OrthoDB" id="338650at2759"/>
<keyword evidence="2 4" id="KW-0808">Transferase</keyword>
<dbReference type="GO" id="GO:0046854">
    <property type="term" value="P:phosphatidylinositol phosphate biosynthetic process"/>
    <property type="evidence" value="ECO:0007669"/>
    <property type="project" value="TreeGrafter"/>
</dbReference>
<evidence type="ECO:0000313" key="5">
    <source>
        <dbReference type="EMBL" id="VEL39864.1"/>
    </source>
</evidence>
<dbReference type="EMBL" id="CAAALY010262818">
    <property type="protein sequence ID" value="VEL39864.1"/>
    <property type="molecule type" value="Genomic_DNA"/>
</dbReference>
<dbReference type="Pfam" id="PF03770">
    <property type="entry name" value="IPK"/>
    <property type="match status" value="1"/>
</dbReference>
<evidence type="ECO:0000256" key="1">
    <source>
        <dbReference type="ARBA" id="ARBA00007374"/>
    </source>
</evidence>
<reference evidence="5" key="1">
    <citation type="submission" date="2018-11" db="EMBL/GenBank/DDBJ databases">
        <authorList>
            <consortium name="Pathogen Informatics"/>
        </authorList>
    </citation>
    <scope>NUCLEOTIDE SEQUENCE</scope>
</reference>
<evidence type="ECO:0000256" key="3">
    <source>
        <dbReference type="ARBA" id="ARBA00022777"/>
    </source>
</evidence>
<keyword evidence="3 4" id="KW-0418">Kinase</keyword>
<dbReference type="InterPro" id="IPR038286">
    <property type="entry name" value="IPK_sf"/>
</dbReference>
<dbReference type="PANTHER" id="PTHR12400">
    <property type="entry name" value="INOSITOL POLYPHOSPHATE KINASE"/>
    <property type="match status" value="1"/>
</dbReference>
<dbReference type="GO" id="GO:0005634">
    <property type="term" value="C:nucleus"/>
    <property type="evidence" value="ECO:0007669"/>
    <property type="project" value="TreeGrafter"/>
</dbReference>
<sequence>MIGSSLLFVHDATGQANIWMIDFGKSVLLPPGVKVNHRSSWLQGNHEDGYLFGLDALINVFEELVMVNGFKTP</sequence>
<evidence type="ECO:0000313" key="6">
    <source>
        <dbReference type="Proteomes" id="UP000784294"/>
    </source>
</evidence>
<accession>A0A448XLZ6</accession>
<dbReference type="InterPro" id="IPR005522">
    <property type="entry name" value="IPK"/>
</dbReference>
<dbReference type="GO" id="GO:0000828">
    <property type="term" value="F:inositol hexakisphosphate kinase activity"/>
    <property type="evidence" value="ECO:0007669"/>
    <property type="project" value="TreeGrafter"/>
</dbReference>
<name>A0A448XLZ6_9PLAT</name>
<dbReference type="SUPFAM" id="SSF56104">
    <property type="entry name" value="SAICAR synthase-like"/>
    <property type="match status" value="1"/>
</dbReference>
<keyword evidence="6" id="KW-1185">Reference proteome</keyword>
<dbReference type="PANTHER" id="PTHR12400:SF26">
    <property type="entry name" value="KINASE"/>
    <property type="match status" value="1"/>
</dbReference>
<evidence type="ECO:0000256" key="2">
    <source>
        <dbReference type="ARBA" id="ARBA00022679"/>
    </source>
</evidence>
<comment type="similarity">
    <text evidence="1 4">Belongs to the inositol phosphokinase (IPK) family.</text>
</comment>